<dbReference type="InterPro" id="IPR020843">
    <property type="entry name" value="ER"/>
</dbReference>
<comment type="similarity">
    <text evidence="1">Belongs to the zinc-containing alcohol dehydrogenase family.</text>
</comment>
<dbReference type="Pfam" id="PF08240">
    <property type="entry name" value="ADH_N"/>
    <property type="match status" value="1"/>
</dbReference>
<evidence type="ECO:0000256" key="2">
    <source>
        <dbReference type="ARBA" id="ARBA00011245"/>
    </source>
</evidence>
<proteinExistence type="inferred from homology"/>
<dbReference type="OrthoDB" id="3233595at2759"/>
<evidence type="ECO:0000313" key="5">
    <source>
        <dbReference type="EMBL" id="RMY91568.1"/>
    </source>
</evidence>
<reference evidence="5 6" key="1">
    <citation type="journal article" date="2018" name="BMC Genomics">
        <title>Genomic evidence for intraspecific hybridization in a clonal and extremely halotolerant yeast.</title>
        <authorList>
            <person name="Gostincar C."/>
            <person name="Stajich J.E."/>
            <person name="Zupancic J."/>
            <person name="Zalar P."/>
            <person name="Gunde-Cimerman N."/>
        </authorList>
    </citation>
    <scope>NUCLEOTIDE SEQUENCE [LARGE SCALE GENOMIC DNA]</scope>
    <source>
        <strain evidence="5 6">EXF-2788</strain>
    </source>
</reference>
<feature type="domain" description="Enoyl reductase (ER)" evidence="4">
    <location>
        <begin position="2"/>
        <end position="203"/>
    </location>
</feature>
<protein>
    <recommendedName>
        <fullName evidence="4">Enoyl reductase (ER) domain-containing protein</fullName>
    </recommendedName>
</protein>
<keyword evidence="3" id="KW-0560">Oxidoreductase</keyword>
<dbReference type="CDD" id="cd08249">
    <property type="entry name" value="enoyl_reductase_like"/>
    <property type="match status" value="1"/>
</dbReference>
<comment type="subunit">
    <text evidence="2">Monomer.</text>
</comment>
<evidence type="ECO:0000259" key="4">
    <source>
        <dbReference type="SMART" id="SM00829"/>
    </source>
</evidence>
<evidence type="ECO:0000256" key="1">
    <source>
        <dbReference type="ARBA" id="ARBA00008072"/>
    </source>
</evidence>
<gene>
    <name evidence="5" type="ORF">D0861_03002</name>
</gene>
<dbReference type="PANTHER" id="PTHR45348">
    <property type="entry name" value="HYPOTHETICAL OXIDOREDUCTASE (EUROFUNG)"/>
    <property type="match status" value="1"/>
</dbReference>
<dbReference type="Proteomes" id="UP000268823">
    <property type="component" value="Unassembled WGS sequence"/>
</dbReference>
<dbReference type="Gene3D" id="3.90.180.10">
    <property type="entry name" value="Medium-chain alcohol dehydrogenases, catalytic domain"/>
    <property type="match status" value="1"/>
</dbReference>
<name>A0A3M7FRT8_HORWE</name>
<dbReference type="SUPFAM" id="SSF51735">
    <property type="entry name" value="NAD(P)-binding Rossmann-fold domains"/>
    <property type="match status" value="1"/>
</dbReference>
<accession>A0A3M7FRT8</accession>
<evidence type="ECO:0000313" key="6">
    <source>
        <dbReference type="Proteomes" id="UP000268823"/>
    </source>
</evidence>
<dbReference type="GO" id="GO:0016651">
    <property type="term" value="F:oxidoreductase activity, acting on NAD(P)H"/>
    <property type="evidence" value="ECO:0007669"/>
    <property type="project" value="InterPro"/>
</dbReference>
<dbReference type="InterPro" id="IPR013154">
    <property type="entry name" value="ADH-like_N"/>
</dbReference>
<sequence>MGVWGEPQNQCNDAAGVVEAVGKDVTEFRKGDRVAAYLDNYGGGYAEYALAAAHTTFILPAHTTFQEGAAIGLAALTAVVGLYANDRLNLPQPSAPATEPVPLVIYGGSSAVGSYAIQLAKRSNLHPIIAIAGKASDFVKGMLDQSKGDVVIDYRKGDDAVKLGIRDALKGHTLQHAFDATAGQNSWQNISDVLDHQTGKITLVLPPMEDMKILEGRHEGIPESVHASLTVVGDVHGSMRDLGFLYSKYFALGLQEGWFAAHPQEVVSNGLEGIETGLKALKNGRASAVKYVYNIADTPGIGSSG</sequence>
<dbReference type="AlphaFoldDB" id="A0A3M7FRT8"/>
<dbReference type="InterPro" id="IPR036291">
    <property type="entry name" value="NAD(P)-bd_dom_sf"/>
</dbReference>
<organism evidence="5 6">
    <name type="scientific">Hortaea werneckii</name>
    <name type="common">Black yeast</name>
    <name type="synonym">Cladosporium werneckii</name>
    <dbReference type="NCBI Taxonomy" id="91943"/>
    <lineage>
        <taxon>Eukaryota</taxon>
        <taxon>Fungi</taxon>
        <taxon>Dikarya</taxon>
        <taxon>Ascomycota</taxon>
        <taxon>Pezizomycotina</taxon>
        <taxon>Dothideomycetes</taxon>
        <taxon>Dothideomycetidae</taxon>
        <taxon>Mycosphaerellales</taxon>
        <taxon>Teratosphaeriaceae</taxon>
        <taxon>Hortaea</taxon>
    </lineage>
</organism>
<dbReference type="InterPro" id="IPR047122">
    <property type="entry name" value="Trans-enoyl_RdTase-like"/>
</dbReference>
<comment type="caution">
    <text evidence="5">The sequence shown here is derived from an EMBL/GenBank/DDBJ whole genome shotgun (WGS) entry which is preliminary data.</text>
</comment>
<dbReference type="EMBL" id="QWIR01000039">
    <property type="protein sequence ID" value="RMY91568.1"/>
    <property type="molecule type" value="Genomic_DNA"/>
</dbReference>
<dbReference type="SMART" id="SM00829">
    <property type="entry name" value="PKS_ER"/>
    <property type="match status" value="1"/>
</dbReference>
<dbReference type="InterPro" id="IPR011032">
    <property type="entry name" value="GroES-like_sf"/>
</dbReference>
<dbReference type="PANTHER" id="PTHR45348:SF5">
    <property type="entry name" value="OXIDOREDUCTASE, PUTATIVE (AFU_ORTHOLOGUE AFUA_8G01420)-RELATED"/>
    <property type="match status" value="1"/>
</dbReference>
<dbReference type="Gene3D" id="3.40.50.720">
    <property type="entry name" value="NAD(P)-binding Rossmann-like Domain"/>
    <property type="match status" value="1"/>
</dbReference>
<evidence type="ECO:0000256" key="3">
    <source>
        <dbReference type="ARBA" id="ARBA00023002"/>
    </source>
</evidence>
<dbReference type="SUPFAM" id="SSF50129">
    <property type="entry name" value="GroES-like"/>
    <property type="match status" value="1"/>
</dbReference>